<reference evidence="4 5" key="1">
    <citation type="submission" date="2018-06" db="EMBL/GenBank/DDBJ databases">
        <title>Genomic Encyclopedia of Type Strains, Phase IV (KMG-IV): sequencing the most valuable type-strain genomes for metagenomic binning, comparative biology and taxonomic classification.</title>
        <authorList>
            <person name="Goeker M."/>
        </authorList>
    </citation>
    <scope>NUCLEOTIDE SEQUENCE [LARGE SCALE GENOMIC DNA]</scope>
    <source>
        <strain evidence="4 5">DSM 45521</strain>
    </source>
</reference>
<sequence length="262" mass="27624">MSGPHDPNNPGSTGAPDAWQQGGQPDQWGQTQYQPPRPGEQQPQGQAPQGQPPQQGWGGQSPQQYAPPQTGYPQQAPGGNYGQPGQYGSQPGQYGRPGEQQFGAPQNAPGQYGQPGQYSQPGQYGQLDQGGQYSQPGQFGHGGPDQFSNMAQPESKKNLPLFIGAGVVALIAVVLLVTAFLAPGFAVTKVLSQDAAQEGVKTVLETDYQAKDVQNVQCPKDKEIKKGDTFTCTATVAGANQQVKITFLDDDGKYEVGQPTAA</sequence>
<evidence type="ECO:0000313" key="4">
    <source>
        <dbReference type="EMBL" id="PYE20918.1"/>
    </source>
</evidence>
<comment type="caution">
    <text evidence="4">The sequence shown here is derived from an EMBL/GenBank/DDBJ whole genome shotgun (WGS) entry which is preliminary data.</text>
</comment>
<feature type="domain" description="DUF4333" evidence="3">
    <location>
        <begin position="176"/>
        <end position="252"/>
    </location>
</feature>
<evidence type="ECO:0000313" key="5">
    <source>
        <dbReference type="Proteomes" id="UP000247591"/>
    </source>
</evidence>
<dbReference type="EMBL" id="QJSP01000001">
    <property type="protein sequence ID" value="PYE20918.1"/>
    <property type="molecule type" value="Genomic_DNA"/>
</dbReference>
<evidence type="ECO:0000256" key="2">
    <source>
        <dbReference type="SAM" id="Phobius"/>
    </source>
</evidence>
<protein>
    <submittedName>
        <fullName evidence="4">Uncharacterized protein DUF4333</fullName>
    </submittedName>
</protein>
<name>A0A318RPW9_WILLI</name>
<keyword evidence="5" id="KW-1185">Reference proteome</keyword>
<dbReference type="Pfam" id="PF14230">
    <property type="entry name" value="DUF4333"/>
    <property type="match status" value="1"/>
</dbReference>
<evidence type="ECO:0000259" key="3">
    <source>
        <dbReference type="Pfam" id="PF14230"/>
    </source>
</evidence>
<keyword evidence="2" id="KW-0812">Transmembrane</keyword>
<gene>
    <name evidence="4" type="ORF">DFR67_101309</name>
</gene>
<dbReference type="InterPro" id="IPR025637">
    <property type="entry name" value="DUF4333"/>
</dbReference>
<proteinExistence type="predicted"/>
<feature type="transmembrane region" description="Helical" evidence="2">
    <location>
        <begin position="159"/>
        <end position="182"/>
    </location>
</feature>
<feature type="region of interest" description="Disordered" evidence="1">
    <location>
        <begin position="1"/>
        <end position="152"/>
    </location>
</feature>
<dbReference type="Proteomes" id="UP000247591">
    <property type="component" value="Unassembled WGS sequence"/>
</dbReference>
<evidence type="ECO:0000256" key="1">
    <source>
        <dbReference type="SAM" id="MobiDB-lite"/>
    </source>
</evidence>
<organism evidence="4 5">
    <name type="scientific">Williamsia limnetica</name>
    <dbReference type="NCBI Taxonomy" id="882452"/>
    <lineage>
        <taxon>Bacteria</taxon>
        <taxon>Bacillati</taxon>
        <taxon>Actinomycetota</taxon>
        <taxon>Actinomycetes</taxon>
        <taxon>Mycobacteriales</taxon>
        <taxon>Nocardiaceae</taxon>
        <taxon>Williamsia</taxon>
    </lineage>
</organism>
<keyword evidence="2" id="KW-1133">Transmembrane helix</keyword>
<dbReference type="OrthoDB" id="3625154at2"/>
<accession>A0A318RPW9</accession>
<dbReference type="AlphaFoldDB" id="A0A318RPW9"/>
<feature type="compositionally biased region" description="Low complexity" evidence="1">
    <location>
        <begin position="71"/>
        <end position="135"/>
    </location>
</feature>
<feature type="compositionally biased region" description="Low complexity" evidence="1">
    <location>
        <begin position="20"/>
        <end position="64"/>
    </location>
</feature>
<dbReference type="RefSeq" id="WP_110467631.1">
    <property type="nucleotide sequence ID" value="NZ_QJSP01000001.1"/>
</dbReference>
<keyword evidence="2" id="KW-0472">Membrane</keyword>